<dbReference type="STRING" id="645134.A0A0L0HNU1"/>
<keyword evidence="2 4" id="KW-0808">Transferase</keyword>
<keyword evidence="5" id="KW-1133">Transmembrane helix</keyword>
<dbReference type="AlphaFoldDB" id="A0A0L0HNU1"/>
<organism evidence="7 8">
    <name type="scientific">Spizellomyces punctatus (strain DAOM BR117)</name>
    <dbReference type="NCBI Taxonomy" id="645134"/>
    <lineage>
        <taxon>Eukaryota</taxon>
        <taxon>Fungi</taxon>
        <taxon>Fungi incertae sedis</taxon>
        <taxon>Chytridiomycota</taxon>
        <taxon>Chytridiomycota incertae sedis</taxon>
        <taxon>Chytridiomycetes</taxon>
        <taxon>Spizellomycetales</taxon>
        <taxon>Spizellomycetaceae</taxon>
        <taxon>Spizellomyces</taxon>
    </lineage>
</organism>
<dbReference type="GO" id="GO:0016020">
    <property type="term" value="C:membrane"/>
    <property type="evidence" value="ECO:0007669"/>
    <property type="project" value="InterPro"/>
</dbReference>
<feature type="transmembrane region" description="Helical" evidence="5">
    <location>
        <begin position="49"/>
        <end position="73"/>
    </location>
</feature>
<feature type="domain" description="Phospholipid/glycerol acyltransferase" evidence="6">
    <location>
        <begin position="114"/>
        <end position="231"/>
    </location>
</feature>
<dbReference type="NCBIfam" id="TIGR00530">
    <property type="entry name" value="AGP_acyltrn"/>
    <property type="match status" value="1"/>
</dbReference>
<dbReference type="eggNOG" id="KOG2848">
    <property type="taxonomic scope" value="Eukaryota"/>
</dbReference>
<dbReference type="GO" id="GO:0006654">
    <property type="term" value="P:phosphatidic acid biosynthetic process"/>
    <property type="evidence" value="ECO:0007669"/>
    <property type="project" value="TreeGrafter"/>
</dbReference>
<keyword evidence="5" id="KW-0472">Membrane</keyword>
<keyword evidence="4" id="KW-0444">Lipid biosynthesis</keyword>
<evidence type="ECO:0000313" key="7">
    <source>
        <dbReference type="EMBL" id="KND02494.1"/>
    </source>
</evidence>
<evidence type="ECO:0000256" key="4">
    <source>
        <dbReference type="RuleBase" id="RU361267"/>
    </source>
</evidence>
<dbReference type="InterPro" id="IPR004552">
    <property type="entry name" value="AGP_acyltrans"/>
</dbReference>
<name>A0A0L0HNU1_SPIPD</name>
<accession>A0A0L0HNU1</accession>
<dbReference type="InParanoid" id="A0A0L0HNU1"/>
<dbReference type="SUPFAM" id="SSF69593">
    <property type="entry name" value="Glycerol-3-phosphate (1)-acyltransferase"/>
    <property type="match status" value="1"/>
</dbReference>
<dbReference type="GO" id="GO:0005783">
    <property type="term" value="C:endoplasmic reticulum"/>
    <property type="evidence" value="ECO:0007669"/>
    <property type="project" value="TreeGrafter"/>
</dbReference>
<sequence length="304" mass="33617">MTKTTRKTETASRLMTLLARPQAPALAAGALIFLILFRRSSRFRFFARMFGFIFTMAISCIVGITVAPVMWLLGKPGLTNYVVARTFALIGPHFCGLKFKVEGKEHLKNTPMPAVFVCNHQSSLDLLAMGAILPKNVVVMGKKSIKYVPLLGWFMALGNNVFIDRKNRGHALETMAKVAVYLKEHKYGLWLFPEGTRSHQTDDSLLPFKKGAFHLAVQGQIPVIPIVFSTYYPCYHQKNQIFEPGVVTIKVLPPIPTTGLETANVDDLLAKTRDTMAEALKGIKTKPTGSVLPPISADSAKKLE</sequence>
<keyword evidence="3 4" id="KW-0012">Acyltransferase</keyword>
<dbReference type="OrthoDB" id="202234at2759"/>
<evidence type="ECO:0000256" key="1">
    <source>
        <dbReference type="ARBA" id="ARBA00008655"/>
    </source>
</evidence>
<evidence type="ECO:0000256" key="3">
    <source>
        <dbReference type="ARBA" id="ARBA00023315"/>
    </source>
</evidence>
<dbReference type="FunCoup" id="A0A0L0HNU1">
    <property type="interactions" value="187"/>
</dbReference>
<evidence type="ECO:0000259" key="6">
    <source>
        <dbReference type="SMART" id="SM00563"/>
    </source>
</evidence>
<keyword evidence="5" id="KW-0812">Transmembrane</keyword>
<dbReference type="SMART" id="SM00563">
    <property type="entry name" value="PlsC"/>
    <property type="match status" value="1"/>
</dbReference>
<evidence type="ECO:0000256" key="5">
    <source>
        <dbReference type="SAM" id="Phobius"/>
    </source>
</evidence>
<proteinExistence type="inferred from homology"/>
<keyword evidence="4" id="KW-0594">Phospholipid biosynthesis</keyword>
<protein>
    <recommendedName>
        <fullName evidence="4">1-acyl-sn-glycerol-3-phosphate acyltransferase</fullName>
        <ecNumber evidence="4">2.3.1.51</ecNumber>
    </recommendedName>
</protein>
<dbReference type="Proteomes" id="UP000053201">
    <property type="component" value="Unassembled WGS sequence"/>
</dbReference>
<dbReference type="GO" id="GO:0003841">
    <property type="term" value="F:1-acylglycerol-3-phosphate O-acyltransferase activity"/>
    <property type="evidence" value="ECO:0007669"/>
    <property type="project" value="UniProtKB-UniRule"/>
</dbReference>
<feature type="transmembrane region" description="Helical" evidence="5">
    <location>
        <begin position="20"/>
        <end position="37"/>
    </location>
</feature>
<comment type="similarity">
    <text evidence="1 4">Belongs to the 1-acyl-sn-glycerol-3-phosphate acyltransferase family.</text>
</comment>
<dbReference type="EC" id="2.3.1.51" evidence="4"/>
<dbReference type="Pfam" id="PF01553">
    <property type="entry name" value="Acyltransferase"/>
    <property type="match status" value="1"/>
</dbReference>
<comment type="domain">
    <text evidence="4">The HXXXXD motif is essential for acyltransferase activity and may constitute the binding site for the phosphate moiety of the glycerol-3-phosphate.</text>
</comment>
<comment type="catalytic activity">
    <reaction evidence="4">
        <text>a 1-acyl-sn-glycero-3-phosphate + an acyl-CoA = a 1,2-diacyl-sn-glycero-3-phosphate + CoA</text>
        <dbReference type="Rhea" id="RHEA:19709"/>
        <dbReference type="ChEBI" id="CHEBI:57287"/>
        <dbReference type="ChEBI" id="CHEBI:57970"/>
        <dbReference type="ChEBI" id="CHEBI:58342"/>
        <dbReference type="ChEBI" id="CHEBI:58608"/>
        <dbReference type="EC" id="2.3.1.51"/>
    </reaction>
</comment>
<dbReference type="PANTHER" id="PTHR10434:SF11">
    <property type="entry name" value="1-ACYL-SN-GLYCEROL-3-PHOSPHATE ACYLTRANSFERASE"/>
    <property type="match status" value="1"/>
</dbReference>
<keyword evidence="4" id="KW-0443">Lipid metabolism</keyword>
<keyword evidence="8" id="KW-1185">Reference proteome</keyword>
<dbReference type="EMBL" id="KQ257453">
    <property type="protein sequence ID" value="KND02494.1"/>
    <property type="molecule type" value="Genomic_DNA"/>
</dbReference>
<dbReference type="VEuPathDB" id="FungiDB:SPPG_02953"/>
<reference evidence="7 8" key="1">
    <citation type="submission" date="2009-08" db="EMBL/GenBank/DDBJ databases">
        <title>The Genome Sequence of Spizellomyces punctatus strain DAOM BR117.</title>
        <authorList>
            <consortium name="The Broad Institute Genome Sequencing Platform"/>
            <person name="Russ C."/>
            <person name="Cuomo C."/>
            <person name="Shea T."/>
            <person name="Young S.K."/>
            <person name="Zeng Q."/>
            <person name="Koehrsen M."/>
            <person name="Haas B."/>
            <person name="Borodovsky M."/>
            <person name="Guigo R."/>
            <person name="Alvarado L."/>
            <person name="Berlin A."/>
            <person name="Bochicchio J."/>
            <person name="Borenstein D."/>
            <person name="Chapman S."/>
            <person name="Chen Z."/>
            <person name="Engels R."/>
            <person name="Freedman E."/>
            <person name="Gellesch M."/>
            <person name="Goldberg J."/>
            <person name="Griggs A."/>
            <person name="Gujja S."/>
            <person name="Heiman D."/>
            <person name="Hepburn T."/>
            <person name="Howarth C."/>
            <person name="Jen D."/>
            <person name="Larson L."/>
            <person name="Lewis B."/>
            <person name="Mehta T."/>
            <person name="Park D."/>
            <person name="Pearson M."/>
            <person name="Roberts A."/>
            <person name="Saif S."/>
            <person name="Shenoy N."/>
            <person name="Sisk P."/>
            <person name="Stolte C."/>
            <person name="Sykes S."/>
            <person name="Thomson T."/>
            <person name="Walk T."/>
            <person name="White J."/>
            <person name="Yandava C."/>
            <person name="Burger G."/>
            <person name="Gray M.W."/>
            <person name="Holland P.W.H."/>
            <person name="King N."/>
            <person name="Lang F.B.F."/>
            <person name="Roger A.J."/>
            <person name="Ruiz-Trillo I."/>
            <person name="Lander E."/>
            <person name="Nusbaum C."/>
        </authorList>
    </citation>
    <scope>NUCLEOTIDE SEQUENCE [LARGE SCALE GENOMIC DNA]</scope>
    <source>
        <strain evidence="7 8">DAOM BR117</strain>
    </source>
</reference>
<gene>
    <name evidence="7" type="ORF">SPPG_02953</name>
</gene>
<dbReference type="GeneID" id="27686504"/>
<evidence type="ECO:0000256" key="2">
    <source>
        <dbReference type="ARBA" id="ARBA00022679"/>
    </source>
</evidence>
<dbReference type="CDD" id="cd07989">
    <property type="entry name" value="LPLAT_AGPAT-like"/>
    <property type="match status" value="1"/>
</dbReference>
<dbReference type="OMA" id="SKCTIQP"/>
<dbReference type="RefSeq" id="XP_016610533.1">
    <property type="nucleotide sequence ID" value="XM_016751240.1"/>
</dbReference>
<dbReference type="InterPro" id="IPR002123">
    <property type="entry name" value="Plipid/glycerol_acylTrfase"/>
</dbReference>
<evidence type="ECO:0000313" key="8">
    <source>
        <dbReference type="Proteomes" id="UP000053201"/>
    </source>
</evidence>
<keyword evidence="4" id="KW-1208">Phospholipid metabolism</keyword>
<dbReference type="PANTHER" id="PTHR10434">
    <property type="entry name" value="1-ACYL-SN-GLYCEROL-3-PHOSPHATE ACYLTRANSFERASE"/>
    <property type="match status" value="1"/>
</dbReference>
<dbReference type="GO" id="GO:0005811">
    <property type="term" value="C:lipid droplet"/>
    <property type="evidence" value="ECO:0007669"/>
    <property type="project" value="EnsemblFungi"/>
</dbReference>